<name>K2G3Q1_9BACT</name>
<protein>
    <submittedName>
        <fullName evidence="1">Uncharacterized protein</fullName>
    </submittedName>
</protein>
<accession>K2G3Q1</accession>
<gene>
    <name evidence="1" type="ORF">ACD_2C00080G0001</name>
</gene>
<dbReference type="EMBL" id="AMFJ01000080">
    <property type="protein sequence ID" value="EKE29883.1"/>
    <property type="molecule type" value="Genomic_DNA"/>
</dbReference>
<proteinExistence type="predicted"/>
<comment type="caution">
    <text evidence="1">The sequence shown here is derived from an EMBL/GenBank/DDBJ whole genome shotgun (WGS) entry which is preliminary data.</text>
</comment>
<organism evidence="1">
    <name type="scientific">uncultured bacterium</name>
    <name type="common">gcode 4</name>
    <dbReference type="NCBI Taxonomy" id="1234023"/>
    <lineage>
        <taxon>Bacteria</taxon>
        <taxon>environmental samples</taxon>
    </lineage>
</organism>
<evidence type="ECO:0000313" key="1">
    <source>
        <dbReference type="EMBL" id="EKE29883.1"/>
    </source>
</evidence>
<sequence>MMTGWDMRISQMVSSLEAIFMRFSSLTPRRTRICSWLTPCLAMISFISPIMPSARPIRLAIYPSIKPKSSGVLLASTIFFIQPSSRHFLRNNSFEEMMLSMHAGSSRQSESISERWFSQMSWNTASISAVMGSLYCSANRVKTFLPSSSISDLRHIGFMLNNYRHCFIKSCWLMKSYYL</sequence>
<dbReference type="AlphaFoldDB" id="K2G3Q1"/>
<reference evidence="1" key="1">
    <citation type="journal article" date="2012" name="Science">
        <title>Fermentation, hydrogen, and sulfur metabolism in multiple uncultivated bacterial phyla.</title>
        <authorList>
            <person name="Wrighton K.C."/>
            <person name="Thomas B.C."/>
            <person name="Sharon I."/>
            <person name="Miller C.S."/>
            <person name="Castelle C.J."/>
            <person name="VerBerkmoes N.C."/>
            <person name="Wilkins M.J."/>
            <person name="Hettich R.L."/>
            <person name="Lipton M.S."/>
            <person name="Williams K.H."/>
            <person name="Long P.E."/>
            <person name="Banfield J.F."/>
        </authorList>
    </citation>
    <scope>NUCLEOTIDE SEQUENCE [LARGE SCALE GENOMIC DNA]</scope>
</reference>